<dbReference type="Proteomes" id="UP001208567">
    <property type="component" value="Unassembled WGS sequence"/>
</dbReference>
<organism evidence="9 10">
    <name type="scientific">Clostridium omnivorum</name>
    <dbReference type="NCBI Taxonomy" id="1604902"/>
    <lineage>
        <taxon>Bacteria</taxon>
        <taxon>Bacillati</taxon>
        <taxon>Bacillota</taxon>
        <taxon>Clostridia</taxon>
        <taxon>Eubacteriales</taxon>
        <taxon>Clostridiaceae</taxon>
        <taxon>Clostridium</taxon>
    </lineage>
</organism>
<comment type="caution">
    <text evidence="9">The sequence shown here is derived from an EMBL/GenBank/DDBJ whole genome shotgun (WGS) entry which is preliminary data.</text>
</comment>
<keyword evidence="5" id="KW-0598">Phosphotransferase system</keyword>
<dbReference type="Pfam" id="PF02302">
    <property type="entry name" value="PTS_IIB"/>
    <property type="match status" value="1"/>
</dbReference>
<proteinExistence type="predicted"/>
<evidence type="ECO:0000313" key="10">
    <source>
        <dbReference type="Proteomes" id="UP001208567"/>
    </source>
</evidence>
<keyword evidence="2" id="KW-0597">Phosphoprotein</keyword>
<keyword evidence="1" id="KW-0813">Transport</keyword>
<evidence type="ECO:0000256" key="3">
    <source>
        <dbReference type="ARBA" id="ARBA00022597"/>
    </source>
</evidence>
<dbReference type="PROSITE" id="PS51100">
    <property type="entry name" value="PTS_EIIB_TYPE_3"/>
    <property type="match status" value="1"/>
</dbReference>
<dbReference type="PANTHER" id="PTHR34581">
    <property type="entry name" value="PTS SYSTEM N,N'-DIACETYLCHITOBIOSE-SPECIFIC EIIB COMPONENT"/>
    <property type="match status" value="1"/>
</dbReference>
<evidence type="ECO:0000313" key="9">
    <source>
        <dbReference type="EMBL" id="GLC29327.1"/>
    </source>
</evidence>
<sequence>MKKIYLFCSAGMSTSILASKMQDVANENSLPIEVKAFPHNELDEIIKTLHPDCILLGPQVKYLYEKTVNDFGAMGIPIAVIDHTDYGMMNAKKVLKAAINLIKAAKK</sequence>
<evidence type="ECO:0000256" key="4">
    <source>
        <dbReference type="ARBA" id="ARBA00022679"/>
    </source>
</evidence>
<evidence type="ECO:0000256" key="2">
    <source>
        <dbReference type="ARBA" id="ARBA00022553"/>
    </source>
</evidence>
<dbReference type="InterPro" id="IPR036095">
    <property type="entry name" value="PTS_EIIB-like_sf"/>
</dbReference>
<feature type="modified residue" description="Phosphocysteine; by EIIA" evidence="7">
    <location>
        <position position="8"/>
    </location>
</feature>
<gene>
    <name evidence="9" type="ORF">bsdE14_07370</name>
</gene>
<reference evidence="9 10" key="1">
    <citation type="journal article" date="2024" name="Int. J. Syst. Evol. Microbiol.">
        <title>Clostridium omnivorum sp. nov., isolated from anoxic soil under the treatment of reductive soil disinfestation.</title>
        <authorList>
            <person name="Ueki A."/>
            <person name="Tonouchi A."/>
            <person name="Kaku N."/>
            <person name="Honma S."/>
            <person name="Ueki K."/>
        </authorList>
    </citation>
    <scope>NUCLEOTIDE SEQUENCE [LARGE SCALE GENOMIC DNA]</scope>
    <source>
        <strain evidence="9 10">E14</strain>
    </source>
</reference>
<dbReference type="RefSeq" id="WP_264848619.1">
    <property type="nucleotide sequence ID" value="NZ_BRXR01000001.1"/>
</dbReference>
<dbReference type="PANTHER" id="PTHR34581:SF2">
    <property type="entry name" value="PTS SYSTEM N,N'-DIACETYLCHITOBIOSE-SPECIFIC EIIB COMPONENT"/>
    <property type="match status" value="1"/>
</dbReference>
<keyword evidence="4" id="KW-0808">Transferase</keyword>
<feature type="domain" description="PTS EIIB type-3" evidence="8">
    <location>
        <begin position="1"/>
        <end position="107"/>
    </location>
</feature>
<evidence type="ECO:0000256" key="7">
    <source>
        <dbReference type="PROSITE-ProRule" id="PRU00423"/>
    </source>
</evidence>
<dbReference type="InterPro" id="IPR013012">
    <property type="entry name" value="PTS_EIIB_3"/>
</dbReference>
<dbReference type="SUPFAM" id="SSF52794">
    <property type="entry name" value="PTS system IIB component-like"/>
    <property type="match status" value="1"/>
</dbReference>
<evidence type="ECO:0000256" key="1">
    <source>
        <dbReference type="ARBA" id="ARBA00022448"/>
    </source>
</evidence>
<keyword evidence="3 9" id="KW-0762">Sugar transport</keyword>
<dbReference type="Gene3D" id="3.40.50.2300">
    <property type="match status" value="1"/>
</dbReference>
<name>A0ABQ5N292_9CLOT</name>
<evidence type="ECO:0000259" key="8">
    <source>
        <dbReference type="PROSITE" id="PS51100"/>
    </source>
</evidence>
<keyword evidence="10" id="KW-1185">Reference proteome</keyword>
<dbReference type="InterPro" id="IPR003501">
    <property type="entry name" value="PTS_EIIB_2/3"/>
</dbReference>
<keyword evidence="6" id="KW-0418">Kinase</keyword>
<dbReference type="EMBL" id="BRXR01000001">
    <property type="protein sequence ID" value="GLC29327.1"/>
    <property type="molecule type" value="Genomic_DNA"/>
</dbReference>
<accession>A0ABQ5N292</accession>
<evidence type="ECO:0000256" key="6">
    <source>
        <dbReference type="ARBA" id="ARBA00022777"/>
    </source>
</evidence>
<dbReference type="InterPro" id="IPR051819">
    <property type="entry name" value="PTS_sugar-specific_EIIB"/>
</dbReference>
<protein>
    <submittedName>
        <fullName evidence="9">PTS sugar transporter subunit IIB</fullName>
    </submittedName>
</protein>
<evidence type="ECO:0000256" key="5">
    <source>
        <dbReference type="ARBA" id="ARBA00022683"/>
    </source>
</evidence>
<dbReference type="CDD" id="cd05564">
    <property type="entry name" value="PTS_IIB_chitobiose_lichenan"/>
    <property type="match status" value="1"/>
</dbReference>